<evidence type="ECO:0000256" key="2">
    <source>
        <dbReference type="SAM" id="MobiDB-lite"/>
    </source>
</evidence>
<protein>
    <submittedName>
        <fullName evidence="4">SWIM zinc finger family protein</fullName>
    </submittedName>
</protein>
<keyword evidence="1" id="KW-0862">Zinc</keyword>
<evidence type="ECO:0000313" key="5">
    <source>
        <dbReference type="Proteomes" id="UP000468388"/>
    </source>
</evidence>
<gene>
    <name evidence="4" type="ORF">GO495_04415</name>
</gene>
<dbReference type="OrthoDB" id="9816340at2"/>
<dbReference type="EMBL" id="WRXO01000001">
    <property type="protein sequence ID" value="MVT39816.1"/>
    <property type="molecule type" value="Genomic_DNA"/>
</dbReference>
<organism evidence="4 5">
    <name type="scientific">Chitinophaga oryziterrae</name>
    <dbReference type="NCBI Taxonomy" id="1031224"/>
    <lineage>
        <taxon>Bacteria</taxon>
        <taxon>Pseudomonadati</taxon>
        <taxon>Bacteroidota</taxon>
        <taxon>Chitinophagia</taxon>
        <taxon>Chitinophagales</taxon>
        <taxon>Chitinophagaceae</taxon>
        <taxon>Chitinophaga</taxon>
    </lineage>
</organism>
<reference evidence="4 5" key="1">
    <citation type="submission" date="2019-12" db="EMBL/GenBank/DDBJ databases">
        <title>The draft genomic sequence of strain Chitinophaga oryziterrae JCM 16595.</title>
        <authorList>
            <person name="Zhang X."/>
        </authorList>
    </citation>
    <scope>NUCLEOTIDE SEQUENCE [LARGE SCALE GENOMIC DNA]</scope>
    <source>
        <strain evidence="4 5">JCM 16595</strain>
    </source>
</reference>
<keyword evidence="5" id="KW-1185">Reference proteome</keyword>
<proteinExistence type="predicted"/>
<evidence type="ECO:0000256" key="1">
    <source>
        <dbReference type="PROSITE-ProRule" id="PRU00325"/>
    </source>
</evidence>
<sequence length="430" mass="47817">MQLTEEQVMALAPDDASRKAGRELSSPSKWVTKGANEQALWGECQGSGSKPYRTQVDLAGMAFKCSCPSRKFPCKHGIGLLILFARNAADFTTTEAPDWVSEWISKREIKNTATDKKPAVNEAAQAKRQQAREQSVEDGLSELLLWIKDIVRNGIVGIPEKDSSFFTDMARRMVDAKAPGLATLVKNAGNLSFYKEGWQNEFTDLLARMYLLIAGYTHKPAALTDDLRSNIGFTQSQEELREKPGIKDTWLVLGKQTETEDSLTVERNWLYGITTQQYSLVLQFSVMSQSMVLNLAPGMMLDAELVFYPSAQPLRALIKSQAAAASIPPISGLSGWQQVAELETAYNSVLPFSSPRPFLLQQITPLQYEGRWWLSDSSNRLVQVKEGFREMYKLLSISGGRPVNLAVLGNENCYEPLGILAGTHYIFLSN</sequence>
<dbReference type="Pfam" id="PF04434">
    <property type="entry name" value="SWIM"/>
    <property type="match status" value="1"/>
</dbReference>
<feature type="domain" description="SWIM-type" evidence="3">
    <location>
        <begin position="52"/>
        <end position="85"/>
    </location>
</feature>
<keyword evidence="1" id="KW-0863">Zinc-finger</keyword>
<accession>A0A6N8J6D7</accession>
<evidence type="ECO:0000259" key="3">
    <source>
        <dbReference type="PROSITE" id="PS50966"/>
    </source>
</evidence>
<dbReference type="PROSITE" id="PS50966">
    <property type="entry name" value="ZF_SWIM"/>
    <property type="match status" value="1"/>
</dbReference>
<feature type="region of interest" description="Disordered" evidence="2">
    <location>
        <begin position="1"/>
        <end position="28"/>
    </location>
</feature>
<evidence type="ECO:0000313" key="4">
    <source>
        <dbReference type="EMBL" id="MVT39816.1"/>
    </source>
</evidence>
<dbReference type="AlphaFoldDB" id="A0A6N8J6D7"/>
<dbReference type="Proteomes" id="UP000468388">
    <property type="component" value="Unassembled WGS sequence"/>
</dbReference>
<comment type="caution">
    <text evidence="4">The sequence shown here is derived from an EMBL/GenBank/DDBJ whole genome shotgun (WGS) entry which is preliminary data.</text>
</comment>
<name>A0A6N8J6D7_9BACT</name>
<dbReference type="InterPro" id="IPR007527">
    <property type="entry name" value="Znf_SWIM"/>
</dbReference>
<dbReference type="RefSeq" id="WP_157298463.1">
    <property type="nucleotide sequence ID" value="NZ_BAAAZB010000005.1"/>
</dbReference>
<keyword evidence="1" id="KW-0479">Metal-binding</keyword>
<dbReference type="GO" id="GO:0008270">
    <property type="term" value="F:zinc ion binding"/>
    <property type="evidence" value="ECO:0007669"/>
    <property type="project" value="UniProtKB-KW"/>
</dbReference>